<feature type="transmembrane region" description="Helical" evidence="16">
    <location>
        <begin position="538"/>
        <end position="553"/>
    </location>
</feature>
<feature type="transmembrane region" description="Helical" evidence="16">
    <location>
        <begin position="222"/>
        <end position="243"/>
    </location>
</feature>
<evidence type="ECO:0000256" key="11">
    <source>
        <dbReference type="ARBA" id="ARBA00042320"/>
    </source>
</evidence>
<dbReference type="AlphaFoldDB" id="A0AAA9TMD6"/>
<organism evidence="17 18">
    <name type="scientific">Bos taurus</name>
    <name type="common">Bovine</name>
    <dbReference type="NCBI Taxonomy" id="9913"/>
    <lineage>
        <taxon>Eukaryota</taxon>
        <taxon>Metazoa</taxon>
        <taxon>Chordata</taxon>
        <taxon>Craniata</taxon>
        <taxon>Vertebrata</taxon>
        <taxon>Euteleostomi</taxon>
        <taxon>Mammalia</taxon>
        <taxon>Eutheria</taxon>
        <taxon>Laurasiatheria</taxon>
        <taxon>Artiodactyla</taxon>
        <taxon>Ruminantia</taxon>
        <taxon>Pecora</taxon>
        <taxon>Bovidae</taxon>
        <taxon>Bovinae</taxon>
        <taxon>Bos</taxon>
    </lineage>
</organism>
<comment type="catalytic activity">
    <reaction evidence="7">
        <text>a 1,2-diacyl-sn-glycero-3-phosphocholine(in) = a 1,2-diacyl-sn-glycero-3-phosphocholine(out)</text>
        <dbReference type="Rhea" id="RHEA:38571"/>
        <dbReference type="ChEBI" id="CHEBI:57643"/>
    </reaction>
</comment>
<evidence type="ECO:0000256" key="12">
    <source>
        <dbReference type="ARBA" id="ARBA00043155"/>
    </source>
</evidence>
<dbReference type="Proteomes" id="UP000009136">
    <property type="component" value="Chromosome 20"/>
</dbReference>
<evidence type="ECO:0000256" key="6">
    <source>
        <dbReference type="ARBA" id="ARBA00024615"/>
    </source>
</evidence>
<feature type="compositionally biased region" description="Low complexity" evidence="15">
    <location>
        <begin position="66"/>
        <end position="95"/>
    </location>
</feature>
<evidence type="ECO:0000256" key="13">
    <source>
        <dbReference type="ARBA" id="ARBA00045827"/>
    </source>
</evidence>
<dbReference type="InterPro" id="IPR008429">
    <property type="entry name" value="CLPTM1"/>
</dbReference>
<dbReference type="PANTHER" id="PTHR21347:SF0">
    <property type="entry name" value="LIPID SCRAMBLASE CLPTM1L"/>
    <property type="match status" value="1"/>
</dbReference>
<reference evidence="17" key="2">
    <citation type="submission" date="2025-08" db="UniProtKB">
        <authorList>
            <consortium name="Ensembl"/>
        </authorList>
    </citation>
    <scope>IDENTIFICATION</scope>
    <source>
        <strain evidence="17">Hereford</strain>
    </source>
</reference>
<sequence length="750" mass="84132">MSKDSEKKHETVAAFRAPIFFRLRLSRRPPNPRLRLRDRALSRGSTPLGASPGPGVSPAPREEAARSPAPSPAASPLRDSPRPAGTAGHAGRTARWVTSHRAPDAGACARPVELPFPGGHAARPLPADGAGPGSGAAANPAATGRRRRRQRRRRACGAAGCPRRAVRSFLGGGGGARRLSRERRRPERPAGRRAGGVPASARRPAGPGGGAMWSGRSSFTSLVVGVFVVYVVHTCWVMYGIVYTRPCSGHGRCIQPYLAQRPKLQLSVYTTTRSNLGSENNVDLVLNVEDFDVESKFERTVNVSVPKKTRNNGTLYAYVFLHHAGVLPWNDAKQVHLVSPLTTYMVPRPEEVSLLAGGPAAQQQIEAEKRPTSALDEPVSHWRPRLTLNVMVDNFVFDGASLPADVQRYMKMIQLGKTVQYLPILFIDQLSNRVKDLMVINRSSTELPLTVSYDKISLGRLRFWIHMQDAVYSLQQFGFSEKDADEVKGIFVDTNLYFLALTFFVAAFHLLFDFLAFKNDISFWKKKKSMIGMSTKAVLWRCFSTVVIFLFLLDEQTSLLVLVPAGIGAAIELWKVKKALKMTVIWRGLWPTFQFGTYSESERRTEEYDAQAMKYLSYLLYPLCIGGAIYSLLNIKYKSWYSWLINSFVNGVYAFGFLFMLPQLFVNYKMKSVAHLPWKAFTYKAFNTFIDDVFAFIITMPTSHRLACFRDDVVFLVYLYQRWLYPVDKSRVNEFGESYEDTPQRKPHTD</sequence>
<name>A0AAA9TMD6_BOVIN</name>
<keyword evidence="5 16" id="KW-0472">Membrane</keyword>
<evidence type="ECO:0000256" key="5">
    <source>
        <dbReference type="ARBA" id="ARBA00023136"/>
    </source>
</evidence>
<evidence type="ECO:0000256" key="7">
    <source>
        <dbReference type="ARBA" id="ARBA00024631"/>
    </source>
</evidence>
<evidence type="ECO:0000256" key="14">
    <source>
        <dbReference type="ARBA" id="ARBA00093208"/>
    </source>
</evidence>
<keyword evidence="3 16" id="KW-0812">Transmembrane</keyword>
<dbReference type="GeneTree" id="ENSGT00530000063461"/>
<gene>
    <name evidence="17" type="primary">CLPTM1L</name>
</gene>
<keyword evidence="18" id="KW-1185">Reference proteome</keyword>
<feature type="compositionally biased region" description="Low complexity" evidence="15">
    <location>
        <begin position="195"/>
        <end position="205"/>
    </location>
</feature>
<feature type="transmembrane region" description="Helical" evidence="16">
    <location>
        <begin position="559"/>
        <end position="576"/>
    </location>
</feature>
<comment type="catalytic activity">
    <reaction evidence="14">
        <text>a 6-(alpha-D-glucosaminyl)-1-(1,2-diacyl-sn-glycero-3-phospho)-1D-myo-inositol(in) = a 6-(alpha-D-glucosaminyl)-1-(1,2-diacyl-sn-glycero-3-phospho)-1D-myo-inositol(out)</text>
        <dbReference type="Rhea" id="RHEA:71491"/>
        <dbReference type="ChEBI" id="CHEBI:57997"/>
    </reaction>
</comment>
<comment type="catalytic activity">
    <reaction evidence="8">
        <text>a 1,2-diacyl-sn-glycero-3-phospho-(1D-myo-inositol)(in) = a 1,2-diacyl-sn-glycero-3-phospho-(1D-myo-inositol)(out)</text>
        <dbReference type="Rhea" id="RHEA:38691"/>
        <dbReference type="ChEBI" id="CHEBI:57880"/>
    </reaction>
</comment>
<evidence type="ECO:0000256" key="10">
    <source>
        <dbReference type="ARBA" id="ARBA00040905"/>
    </source>
</evidence>
<feature type="region of interest" description="Disordered" evidence="15">
    <location>
        <begin position="21"/>
        <end position="102"/>
    </location>
</feature>
<comment type="function">
    <text evidence="13">Scramblase that mediates the translocation of glucosaminylphosphatidylinositol (alpha-D-GlcN-(1-6)-(1,2-diacyl-sn-glycero-3-phospho)-1D-myo-inositol, GlcN-PI) across the endoplasmic reticulum (ER) membrane, from the cytosolic leaflet to the luminal leaflet of the ER membrane, where it participates in the biosynthesis of glycosylphosphatidylinositol (GPI). GPI is a lipid glycoconjugate involved in post-translational modification of proteins. Can also translocate 1,2-diacyl-sn-glycero-3-phospho-(1D-myo-inositol) (phosphatidylinositol or PI), as well as several other phospholipids (1,2-diacyl-sn-glycero-3-phosphocholine, 1,2-diacyl-sn-glycero-3-phosphoethanolamine), and N-acetylglucosaminylphosphatidylinositol (GlcNAc-PI) in vitro.</text>
</comment>
<evidence type="ECO:0000256" key="9">
    <source>
        <dbReference type="ARBA" id="ARBA00036810"/>
    </source>
</evidence>
<evidence type="ECO:0000256" key="4">
    <source>
        <dbReference type="ARBA" id="ARBA00022989"/>
    </source>
</evidence>
<reference evidence="17" key="1">
    <citation type="submission" date="2018-03" db="EMBL/GenBank/DDBJ databases">
        <title>ARS-UCD1.2.</title>
        <authorList>
            <person name="Rosen B.D."/>
            <person name="Bickhart D.M."/>
            <person name="Koren S."/>
            <person name="Schnabel R.D."/>
            <person name="Hall R."/>
            <person name="Zimin A."/>
            <person name="Dreischer C."/>
            <person name="Schultheiss S."/>
            <person name="Schroeder S.G."/>
            <person name="Elsik C.G."/>
            <person name="Couldrey C."/>
            <person name="Liu G.E."/>
            <person name="Van Tassell C.P."/>
            <person name="Phillippy A.M."/>
            <person name="Smith T.P.L."/>
            <person name="Medrano J.F."/>
        </authorList>
    </citation>
    <scope>NUCLEOTIDE SEQUENCE [LARGE SCALE GENOMIC DNA]</scope>
    <source>
        <strain evidence="17">Hereford</strain>
    </source>
</reference>
<protein>
    <recommendedName>
        <fullName evidence="10">Lipid scramblase CLPTM1L</fullName>
    </recommendedName>
    <alternativeName>
        <fullName evidence="12">Cisplatin resistance-related protein 9</fullName>
    </alternativeName>
    <alternativeName>
        <fullName evidence="11">Cleft lip and palate transmembrane protein 1-like protein</fullName>
    </alternativeName>
</protein>
<evidence type="ECO:0000256" key="1">
    <source>
        <dbReference type="ARBA" id="ARBA00004141"/>
    </source>
</evidence>
<feature type="transmembrane region" description="Helical" evidence="16">
    <location>
        <begin position="496"/>
        <end position="517"/>
    </location>
</feature>
<evidence type="ECO:0000313" key="18">
    <source>
        <dbReference type="Proteomes" id="UP000009136"/>
    </source>
</evidence>
<keyword evidence="4 16" id="KW-1133">Transmembrane helix</keyword>
<dbReference type="PANTHER" id="PTHR21347">
    <property type="entry name" value="CLEFT LIP AND PALATE ASSOCIATED TRANSMEMBRANE PROTEIN-RELATED"/>
    <property type="match status" value="1"/>
</dbReference>
<reference evidence="17" key="3">
    <citation type="submission" date="2025-09" db="UniProtKB">
        <authorList>
            <consortium name="Ensembl"/>
        </authorList>
    </citation>
    <scope>IDENTIFICATION</scope>
    <source>
        <strain evidence="17">Hereford</strain>
    </source>
</reference>
<comment type="catalytic activity">
    <reaction evidence="6">
        <text>a 1,2-diacyl-sn-glycero-3-phosphoethanolamine(in) = a 1,2-diacyl-sn-glycero-3-phosphoethanolamine(out)</text>
        <dbReference type="Rhea" id="RHEA:38895"/>
        <dbReference type="ChEBI" id="CHEBI:64612"/>
    </reaction>
</comment>
<evidence type="ECO:0000256" key="3">
    <source>
        <dbReference type="ARBA" id="ARBA00022692"/>
    </source>
</evidence>
<accession>A0AAA9TMD6</accession>
<feature type="compositionally biased region" description="Low complexity" evidence="15">
    <location>
        <begin position="47"/>
        <end position="59"/>
    </location>
</feature>
<evidence type="ECO:0000256" key="16">
    <source>
        <dbReference type="SAM" id="Phobius"/>
    </source>
</evidence>
<dbReference type="Pfam" id="PF05602">
    <property type="entry name" value="CLPTM1"/>
    <property type="match status" value="1"/>
</dbReference>
<dbReference type="GO" id="GO:0005789">
    <property type="term" value="C:endoplasmic reticulum membrane"/>
    <property type="evidence" value="ECO:0007669"/>
    <property type="project" value="Ensembl"/>
</dbReference>
<evidence type="ECO:0000256" key="15">
    <source>
        <dbReference type="SAM" id="MobiDB-lite"/>
    </source>
</evidence>
<evidence type="ECO:0000256" key="2">
    <source>
        <dbReference type="ARBA" id="ARBA00009310"/>
    </source>
</evidence>
<feature type="region of interest" description="Disordered" evidence="15">
    <location>
        <begin position="119"/>
        <end position="158"/>
    </location>
</feature>
<comment type="similarity">
    <text evidence="2">Belongs to the CLPTM1 family.</text>
</comment>
<evidence type="ECO:0000256" key="8">
    <source>
        <dbReference type="ARBA" id="ARBA00035895"/>
    </source>
</evidence>
<feature type="region of interest" description="Disordered" evidence="15">
    <location>
        <begin position="170"/>
        <end position="209"/>
    </location>
</feature>
<comment type="catalytic activity">
    <reaction evidence="9">
        <text>6-(alpha-D-glucosaminyl)-(1-octadecanoyl,2-(9Z)-octadecenoyl-sn-glycero-3-phospho)-1D-myo-inositol(in) = 6-(alpha-D-glucosaminyl)-(1-octadecanoyl,2-(9Z)-octadecenoyl-sn-glycero-3-phospho)-1D-myo-inositol(out)</text>
        <dbReference type="Rhea" id="RHEA:71495"/>
        <dbReference type="ChEBI" id="CHEBI:190691"/>
    </reaction>
</comment>
<dbReference type="GO" id="GO:0017128">
    <property type="term" value="F:phospholipid scramblase activity"/>
    <property type="evidence" value="ECO:0007669"/>
    <property type="project" value="Ensembl"/>
</dbReference>
<evidence type="ECO:0000313" key="17">
    <source>
        <dbReference type="Ensembl" id="ENSBTAP00000097481.1"/>
    </source>
</evidence>
<feature type="transmembrane region" description="Helical" evidence="16">
    <location>
        <begin position="639"/>
        <end position="661"/>
    </location>
</feature>
<dbReference type="Ensembl" id="ENSBTAT00000116845.1">
    <property type="protein sequence ID" value="ENSBTAP00000097481.1"/>
    <property type="gene ID" value="ENSBTAG00000001329.7"/>
</dbReference>
<feature type="transmembrane region" description="Helical" evidence="16">
    <location>
        <begin position="615"/>
        <end position="633"/>
    </location>
</feature>
<feature type="compositionally biased region" description="Basic residues" evidence="15">
    <location>
        <begin position="144"/>
        <end position="155"/>
    </location>
</feature>
<comment type="subcellular location">
    <subcellularLocation>
        <location evidence="1">Membrane</location>
        <topology evidence="1">Multi-pass membrane protein</topology>
    </subcellularLocation>
</comment>
<proteinExistence type="inferred from homology"/>